<evidence type="ECO:0000256" key="2">
    <source>
        <dbReference type="SAM" id="Phobius"/>
    </source>
</evidence>
<feature type="region of interest" description="Disordered" evidence="1">
    <location>
        <begin position="1"/>
        <end position="59"/>
    </location>
</feature>
<keyword evidence="5" id="KW-1185">Reference proteome</keyword>
<sequence>MCLTSPTSTEVRSCAESPQGEPGTQSPGVNPLLSSGRAVSFGPNPSANPVGGQRRGEGPLNTGIQNLIKALESELGYTEKSDGYSKFGDWYTKNVDDSYDFGHAAWCDTFLAWGAQQAGVTAQTGQFAYTPSHAAWFKKQDAWGTKPEPGAFVFYDWSGGKGIDGVDHVGIVTSVEGSTIHTIEGNVDGQFAKRKDRDQGNVVGYGYPEKVKVAPAQPQAPAPQQKAALPSAGGSGGGTATVLAQQASAPQDAPSVELWGAFTAIILAAIAVLIVARRTVLPNARRATARKGRHHRSATTA</sequence>
<dbReference type="Proteomes" id="UP000669179">
    <property type="component" value="Unassembled WGS sequence"/>
</dbReference>
<feature type="compositionally biased region" description="Low complexity" evidence="1">
    <location>
        <begin position="215"/>
        <end position="232"/>
    </location>
</feature>
<dbReference type="Gene3D" id="3.90.1720.10">
    <property type="entry name" value="endopeptidase domain like (from Nostoc punctiforme)"/>
    <property type="match status" value="1"/>
</dbReference>
<evidence type="ECO:0000313" key="5">
    <source>
        <dbReference type="Proteomes" id="UP000669179"/>
    </source>
</evidence>
<dbReference type="InterPro" id="IPR038765">
    <property type="entry name" value="Papain-like_cys_pep_sf"/>
</dbReference>
<comment type="caution">
    <text evidence="4">The sequence shown here is derived from an EMBL/GenBank/DDBJ whole genome shotgun (WGS) entry which is preliminary data.</text>
</comment>
<dbReference type="EMBL" id="JAGEOJ010000036">
    <property type="protein sequence ID" value="MBO2455403.1"/>
    <property type="molecule type" value="Genomic_DNA"/>
</dbReference>
<feature type="transmembrane region" description="Helical" evidence="2">
    <location>
        <begin position="258"/>
        <end position="276"/>
    </location>
</feature>
<dbReference type="SUPFAM" id="SSF54001">
    <property type="entry name" value="Cysteine proteinases"/>
    <property type="match status" value="1"/>
</dbReference>
<feature type="domain" description="Peptidase C51" evidence="3">
    <location>
        <begin position="102"/>
        <end position="186"/>
    </location>
</feature>
<feature type="compositionally biased region" description="Polar residues" evidence="1">
    <location>
        <begin position="1"/>
        <end position="11"/>
    </location>
</feature>
<evidence type="ECO:0000259" key="3">
    <source>
        <dbReference type="Pfam" id="PF05257"/>
    </source>
</evidence>
<organism evidence="4 5">
    <name type="scientific">Actinomadura barringtoniae</name>
    <dbReference type="NCBI Taxonomy" id="1427535"/>
    <lineage>
        <taxon>Bacteria</taxon>
        <taxon>Bacillati</taxon>
        <taxon>Actinomycetota</taxon>
        <taxon>Actinomycetes</taxon>
        <taxon>Streptosporangiales</taxon>
        <taxon>Thermomonosporaceae</taxon>
        <taxon>Actinomadura</taxon>
    </lineage>
</organism>
<evidence type="ECO:0000256" key="1">
    <source>
        <dbReference type="SAM" id="MobiDB-lite"/>
    </source>
</evidence>
<evidence type="ECO:0000313" key="4">
    <source>
        <dbReference type="EMBL" id="MBO2455403.1"/>
    </source>
</evidence>
<accession>A0A939PSF0</accession>
<dbReference type="InterPro" id="IPR007921">
    <property type="entry name" value="CHAP_dom"/>
</dbReference>
<name>A0A939PSF0_9ACTN</name>
<gene>
    <name evidence="4" type="ORF">J4573_50580</name>
</gene>
<proteinExistence type="predicted"/>
<reference evidence="4" key="1">
    <citation type="submission" date="2021-03" db="EMBL/GenBank/DDBJ databases">
        <authorList>
            <person name="Kanchanasin P."/>
            <person name="Saeng-In P."/>
            <person name="Phongsopitanun W."/>
            <person name="Yuki M."/>
            <person name="Kudo T."/>
            <person name="Ohkuma M."/>
            <person name="Tanasupawat S."/>
        </authorList>
    </citation>
    <scope>NUCLEOTIDE SEQUENCE</scope>
    <source>
        <strain evidence="4">GKU 128</strain>
    </source>
</reference>
<feature type="region of interest" description="Disordered" evidence="1">
    <location>
        <begin position="215"/>
        <end position="238"/>
    </location>
</feature>
<keyword evidence="2" id="KW-0472">Membrane</keyword>
<protein>
    <submittedName>
        <fullName evidence="4">CHAP domain-containing protein</fullName>
    </submittedName>
</protein>
<keyword evidence="2" id="KW-0812">Transmembrane</keyword>
<dbReference type="AlphaFoldDB" id="A0A939PSF0"/>
<dbReference type="Pfam" id="PF05257">
    <property type="entry name" value="CHAP"/>
    <property type="match status" value="1"/>
</dbReference>
<keyword evidence="2" id="KW-1133">Transmembrane helix</keyword>